<dbReference type="RefSeq" id="WP_203878345.1">
    <property type="nucleotide sequence ID" value="NZ_BOOK01000046.1"/>
</dbReference>
<dbReference type="EMBL" id="BOOK01000046">
    <property type="protein sequence ID" value="GII04080.1"/>
    <property type="molecule type" value="Genomic_DNA"/>
</dbReference>
<keyword evidence="2" id="KW-1185">Reference proteome</keyword>
<evidence type="ECO:0000313" key="2">
    <source>
        <dbReference type="Proteomes" id="UP000634476"/>
    </source>
</evidence>
<sequence length="162" mass="17678">MGGYQFALRGAVAGEAALRALREAVQRFDRFDPGPCAFAGRAIRDPKTFAAGWGKERRAEHIVVRSAFTQALWELCTGAVVVYRGMALRGPLESRPVSPVSATFSGQVAEAHFDAPETAAGALSRQRLTVERLFMTFLESSAMNERYLEAEVPLFADPSQVI</sequence>
<gene>
    <name evidence="1" type="ORF">Pta02_60880</name>
</gene>
<name>A0A8J3T4T1_9ACTN</name>
<proteinExistence type="predicted"/>
<evidence type="ECO:0000313" key="1">
    <source>
        <dbReference type="EMBL" id="GII04080.1"/>
    </source>
</evidence>
<dbReference type="AlphaFoldDB" id="A0A8J3T4T1"/>
<organism evidence="1 2">
    <name type="scientific">Planobispora takensis</name>
    <dbReference type="NCBI Taxonomy" id="1367882"/>
    <lineage>
        <taxon>Bacteria</taxon>
        <taxon>Bacillati</taxon>
        <taxon>Actinomycetota</taxon>
        <taxon>Actinomycetes</taxon>
        <taxon>Streptosporangiales</taxon>
        <taxon>Streptosporangiaceae</taxon>
        <taxon>Planobispora</taxon>
    </lineage>
</organism>
<protein>
    <submittedName>
        <fullName evidence="1">Uncharacterized protein</fullName>
    </submittedName>
</protein>
<comment type="caution">
    <text evidence="1">The sequence shown here is derived from an EMBL/GenBank/DDBJ whole genome shotgun (WGS) entry which is preliminary data.</text>
</comment>
<dbReference type="Proteomes" id="UP000634476">
    <property type="component" value="Unassembled WGS sequence"/>
</dbReference>
<accession>A0A8J3T4T1</accession>
<reference evidence="1" key="1">
    <citation type="submission" date="2021-01" db="EMBL/GenBank/DDBJ databases">
        <title>Whole genome shotgun sequence of Planobispora takensis NBRC 109077.</title>
        <authorList>
            <person name="Komaki H."/>
            <person name="Tamura T."/>
        </authorList>
    </citation>
    <scope>NUCLEOTIDE SEQUENCE</scope>
    <source>
        <strain evidence="1">NBRC 109077</strain>
    </source>
</reference>